<accession>A0A7C3KF93</accession>
<dbReference type="Gene3D" id="3.30.2310.20">
    <property type="entry name" value="RelE-like"/>
    <property type="match status" value="1"/>
</dbReference>
<protein>
    <submittedName>
        <fullName evidence="2">Type II toxin-antitoxin system RelE/ParE family toxin</fullName>
    </submittedName>
</protein>
<sequence length="89" mass="10693">MKVEYRKLFLKDLKRLKNQPVYQQIYDLIFIALPEAQSLQDLSGVKALVGTTNQYRIRVGDYRIGLELNKDTLEVVRVLHRREFYRYFP</sequence>
<proteinExistence type="predicted"/>
<reference evidence="2" key="1">
    <citation type="journal article" date="2020" name="mSystems">
        <title>Genome- and Community-Level Interaction Insights into Carbon Utilization and Element Cycling Functions of Hydrothermarchaeota in Hydrothermal Sediment.</title>
        <authorList>
            <person name="Zhou Z."/>
            <person name="Liu Y."/>
            <person name="Xu W."/>
            <person name="Pan J."/>
            <person name="Luo Z.H."/>
            <person name="Li M."/>
        </authorList>
    </citation>
    <scope>NUCLEOTIDE SEQUENCE [LARGE SCALE GENOMIC DNA]</scope>
    <source>
        <strain evidence="2">SpSt-418</strain>
    </source>
</reference>
<dbReference type="SUPFAM" id="SSF143011">
    <property type="entry name" value="RelE-like"/>
    <property type="match status" value="1"/>
</dbReference>
<evidence type="ECO:0000256" key="1">
    <source>
        <dbReference type="ARBA" id="ARBA00022649"/>
    </source>
</evidence>
<keyword evidence="1" id="KW-1277">Toxin-antitoxin system</keyword>
<dbReference type="InterPro" id="IPR035093">
    <property type="entry name" value="RelE/ParE_toxin_dom_sf"/>
</dbReference>
<evidence type="ECO:0000313" key="2">
    <source>
        <dbReference type="EMBL" id="HFM98588.1"/>
    </source>
</evidence>
<dbReference type="PANTHER" id="PTHR38813:SF1">
    <property type="entry name" value="TOXIN RELE1-RELATED"/>
    <property type="match status" value="1"/>
</dbReference>
<dbReference type="AlphaFoldDB" id="A0A7C3KF93"/>
<comment type="caution">
    <text evidence="2">The sequence shown here is derived from an EMBL/GenBank/DDBJ whole genome shotgun (WGS) entry which is preliminary data.</text>
</comment>
<gene>
    <name evidence="2" type="ORF">ENR64_12700</name>
</gene>
<dbReference type="EMBL" id="DSRU01000183">
    <property type="protein sequence ID" value="HFM98588.1"/>
    <property type="molecule type" value="Genomic_DNA"/>
</dbReference>
<dbReference type="PANTHER" id="PTHR38813">
    <property type="match status" value="1"/>
</dbReference>
<organism evidence="2">
    <name type="scientific">Oscillatoriales cyanobacterium SpSt-418</name>
    <dbReference type="NCBI Taxonomy" id="2282169"/>
    <lineage>
        <taxon>Bacteria</taxon>
        <taxon>Bacillati</taxon>
        <taxon>Cyanobacteriota</taxon>
        <taxon>Cyanophyceae</taxon>
        <taxon>Oscillatoriophycideae</taxon>
        <taxon>Oscillatoriales</taxon>
    </lineage>
</organism>
<dbReference type="InterPro" id="IPR007712">
    <property type="entry name" value="RelE/ParE_toxin"/>
</dbReference>
<dbReference type="InterPro" id="IPR052747">
    <property type="entry name" value="TA_system_RelE_toxin"/>
</dbReference>
<dbReference type="Pfam" id="PF05016">
    <property type="entry name" value="ParE_toxin"/>
    <property type="match status" value="1"/>
</dbReference>
<name>A0A7C3KF93_9CYAN</name>